<keyword evidence="1" id="KW-1133">Transmembrane helix</keyword>
<organism evidence="2 3">
    <name type="scientific">Brevibacillus nitrificans</name>
    <dbReference type="NCBI Taxonomy" id="651560"/>
    <lineage>
        <taxon>Bacteria</taxon>
        <taxon>Bacillati</taxon>
        <taxon>Bacillota</taxon>
        <taxon>Bacilli</taxon>
        <taxon>Bacillales</taxon>
        <taxon>Paenibacillaceae</taxon>
        <taxon>Brevibacillus</taxon>
    </lineage>
</organism>
<keyword evidence="3" id="KW-1185">Reference proteome</keyword>
<dbReference type="EMBL" id="RHHU01000013">
    <property type="protein sequence ID" value="RNB82115.1"/>
    <property type="molecule type" value="Genomic_DNA"/>
</dbReference>
<feature type="transmembrane region" description="Helical" evidence="1">
    <location>
        <begin position="85"/>
        <end position="104"/>
    </location>
</feature>
<feature type="transmembrane region" description="Helical" evidence="1">
    <location>
        <begin position="155"/>
        <end position="175"/>
    </location>
</feature>
<evidence type="ECO:0000256" key="1">
    <source>
        <dbReference type="SAM" id="Phobius"/>
    </source>
</evidence>
<feature type="transmembrane region" description="Helical" evidence="1">
    <location>
        <begin position="124"/>
        <end position="149"/>
    </location>
</feature>
<protein>
    <submittedName>
        <fullName evidence="2">Uncharacterized protein</fullName>
    </submittedName>
</protein>
<sequence length="179" mass="20009">MTLCCKRMKSKIKVIKVNGRDNYFMIENLSSRKLKHEAKGKKILTKYIGSLIIFTSIFLTVSIYSIFLALTDQSVEAMKMLGQNLGTIIIAVGVSFPTIIVAVYQTKYSEAQGAKRKVLQNDLFSFVFAFVVFIGVNTLSFMALYFSGFESKDKIIAIMIGSLIGLALVFLFEIAKLTK</sequence>
<dbReference type="Proteomes" id="UP000269573">
    <property type="component" value="Unassembled WGS sequence"/>
</dbReference>
<keyword evidence="1" id="KW-0812">Transmembrane</keyword>
<comment type="caution">
    <text evidence="2">The sequence shown here is derived from an EMBL/GenBank/DDBJ whole genome shotgun (WGS) entry which is preliminary data.</text>
</comment>
<accession>A0A3M8D4H3</accession>
<gene>
    <name evidence="2" type="ORF">EDM59_21135</name>
</gene>
<keyword evidence="1" id="KW-0472">Membrane</keyword>
<evidence type="ECO:0000313" key="2">
    <source>
        <dbReference type="EMBL" id="RNB82115.1"/>
    </source>
</evidence>
<name>A0A3M8D4H3_9BACL</name>
<dbReference type="AlphaFoldDB" id="A0A3M8D4H3"/>
<feature type="transmembrane region" description="Helical" evidence="1">
    <location>
        <begin position="47"/>
        <end position="70"/>
    </location>
</feature>
<proteinExistence type="predicted"/>
<evidence type="ECO:0000313" key="3">
    <source>
        <dbReference type="Proteomes" id="UP000269573"/>
    </source>
</evidence>
<reference evidence="2 3" key="1">
    <citation type="submission" date="2018-10" db="EMBL/GenBank/DDBJ databases">
        <title>Phylogenomics of Brevibacillus.</title>
        <authorList>
            <person name="Dunlap C."/>
        </authorList>
    </citation>
    <scope>NUCLEOTIDE SEQUENCE [LARGE SCALE GENOMIC DNA]</scope>
    <source>
        <strain evidence="2 3">JCM 15774</strain>
    </source>
</reference>